<feature type="transmembrane region" description="Helical" evidence="1">
    <location>
        <begin position="20"/>
        <end position="40"/>
    </location>
</feature>
<dbReference type="Proteomes" id="UP000184096">
    <property type="component" value="Chromosome I"/>
</dbReference>
<keyword evidence="1" id="KW-0472">Membrane</keyword>
<name>A0A1M7UTN4_9BRAD</name>
<protein>
    <submittedName>
        <fullName evidence="2">Uncharacterized protein</fullName>
    </submittedName>
</protein>
<evidence type="ECO:0000313" key="3">
    <source>
        <dbReference type="Proteomes" id="UP000184096"/>
    </source>
</evidence>
<keyword evidence="1" id="KW-0812">Transmembrane</keyword>
<evidence type="ECO:0000256" key="1">
    <source>
        <dbReference type="SAM" id="Phobius"/>
    </source>
</evidence>
<dbReference type="AlphaFoldDB" id="A0A1M7UTN4"/>
<evidence type="ECO:0000313" key="2">
    <source>
        <dbReference type="EMBL" id="SHN86308.1"/>
    </source>
</evidence>
<dbReference type="EMBL" id="LT670849">
    <property type="protein sequence ID" value="SHN86308.1"/>
    <property type="molecule type" value="Genomic_DNA"/>
</dbReference>
<sequence>MMRSFDYARTPPEPPEGLVLVVVLVVANIMGPDLWARLWASSTDFA</sequence>
<keyword evidence="3" id="KW-1185">Reference proteome</keyword>
<keyword evidence="1" id="KW-1133">Transmembrane helix</keyword>
<gene>
    <name evidence="2" type="ORF">SAMN05444170_6638</name>
</gene>
<proteinExistence type="predicted"/>
<reference evidence="3" key="1">
    <citation type="submission" date="2016-11" db="EMBL/GenBank/DDBJ databases">
        <authorList>
            <person name="Varghese N."/>
            <person name="Submissions S."/>
        </authorList>
    </citation>
    <scope>NUCLEOTIDE SEQUENCE [LARGE SCALE GENOMIC DNA]</scope>
    <source>
        <strain evidence="3">GAS401</strain>
    </source>
</reference>
<organism evidence="2 3">
    <name type="scientific">Bradyrhizobium erythrophlei</name>
    <dbReference type="NCBI Taxonomy" id="1437360"/>
    <lineage>
        <taxon>Bacteria</taxon>
        <taxon>Pseudomonadati</taxon>
        <taxon>Pseudomonadota</taxon>
        <taxon>Alphaproteobacteria</taxon>
        <taxon>Hyphomicrobiales</taxon>
        <taxon>Nitrobacteraceae</taxon>
        <taxon>Bradyrhizobium</taxon>
    </lineage>
</organism>
<accession>A0A1M7UTN4</accession>